<dbReference type="AlphaFoldDB" id="A0A4C1XGC2"/>
<accession>A0A4C1XGC2</accession>
<name>A0A4C1XGC2_EUMVA</name>
<comment type="caution">
    <text evidence="1">The sequence shown here is derived from an EMBL/GenBank/DDBJ whole genome shotgun (WGS) entry which is preliminary data.</text>
</comment>
<proteinExistence type="predicted"/>
<gene>
    <name evidence="1" type="ORF">EVAR_95891_1</name>
</gene>
<evidence type="ECO:0000313" key="1">
    <source>
        <dbReference type="EMBL" id="GBP62936.1"/>
    </source>
</evidence>
<protein>
    <submittedName>
        <fullName evidence="1">Uncharacterized protein</fullName>
    </submittedName>
</protein>
<dbReference type="Proteomes" id="UP000299102">
    <property type="component" value="Unassembled WGS sequence"/>
</dbReference>
<evidence type="ECO:0000313" key="2">
    <source>
        <dbReference type="Proteomes" id="UP000299102"/>
    </source>
</evidence>
<sequence>MAYILTDKNDEALSPRKPAPRIASLHERTLLCVVSGFLAVWRRLMMDSVFFQTSLFSRALQCDGWLATVSDAPLSLHFIDGASVAHERRLANLGRRYNTSEPFVSIEVQNFTFNTPIYSSFKDRSIRRVGFRPIELKRPGSQNLSSIENRILETTIVFFDIDSGPYRNGRYYLAVLNDYHQRWTALPS</sequence>
<reference evidence="1 2" key="1">
    <citation type="journal article" date="2019" name="Commun. Biol.">
        <title>The bagworm genome reveals a unique fibroin gene that provides high tensile strength.</title>
        <authorList>
            <person name="Kono N."/>
            <person name="Nakamura H."/>
            <person name="Ohtoshi R."/>
            <person name="Tomita M."/>
            <person name="Numata K."/>
            <person name="Arakawa K."/>
        </authorList>
    </citation>
    <scope>NUCLEOTIDE SEQUENCE [LARGE SCALE GENOMIC DNA]</scope>
</reference>
<dbReference type="EMBL" id="BGZK01000854">
    <property type="protein sequence ID" value="GBP62936.1"/>
    <property type="molecule type" value="Genomic_DNA"/>
</dbReference>
<keyword evidence="2" id="KW-1185">Reference proteome</keyword>
<organism evidence="1 2">
    <name type="scientific">Eumeta variegata</name>
    <name type="common">Bagworm moth</name>
    <name type="synonym">Eumeta japonica</name>
    <dbReference type="NCBI Taxonomy" id="151549"/>
    <lineage>
        <taxon>Eukaryota</taxon>
        <taxon>Metazoa</taxon>
        <taxon>Ecdysozoa</taxon>
        <taxon>Arthropoda</taxon>
        <taxon>Hexapoda</taxon>
        <taxon>Insecta</taxon>
        <taxon>Pterygota</taxon>
        <taxon>Neoptera</taxon>
        <taxon>Endopterygota</taxon>
        <taxon>Lepidoptera</taxon>
        <taxon>Glossata</taxon>
        <taxon>Ditrysia</taxon>
        <taxon>Tineoidea</taxon>
        <taxon>Psychidae</taxon>
        <taxon>Oiketicinae</taxon>
        <taxon>Eumeta</taxon>
    </lineage>
</organism>